<gene>
    <name evidence="3" type="ORF">CCR87_01930</name>
</gene>
<keyword evidence="4" id="KW-1185">Reference proteome</keyword>
<reference evidence="3" key="2">
    <citation type="journal article" date="2020" name="Microorganisms">
        <title>Osmotic Adaptation and Compatible Solute Biosynthesis of Phototrophic Bacteria as Revealed from Genome Analyses.</title>
        <authorList>
            <person name="Imhoff J.F."/>
            <person name="Rahn T."/>
            <person name="Kunzel S."/>
            <person name="Keller A."/>
            <person name="Neulinger S.C."/>
        </authorList>
    </citation>
    <scope>NUCLEOTIDE SEQUENCE</scope>
    <source>
        <strain evidence="3">LMG 28126</strain>
    </source>
</reference>
<feature type="signal peptide" evidence="1">
    <location>
        <begin position="1"/>
        <end position="22"/>
    </location>
</feature>
<dbReference type="SMART" id="SM00450">
    <property type="entry name" value="RHOD"/>
    <property type="match status" value="1"/>
</dbReference>
<dbReference type="Gene3D" id="3.40.250.10">
    <property type="entry name" value="Rhodanese-like domain"/>
    <property type="match status" value="1"/>
</dbReference>
<dbReference type="AlphaFoldDB" id="A0A934TI45"/>
<dbReference type="PROSITE" id="PS50206">
    <property type="entry name" value="RHODANESE_3"/>
    <property type="match status" value="1"/>
</dbReference>
<dbReference type="Pfam" id="PF00581">
    <property type="entry name" value="Rhodanese"/>
    <property type="match status" value="1"/>
</dbReference>
<sequence>MLRRPAALLLAALMGIALPALAEGPYLSAPSVAQLAAADVLLVDIRTPGEWRRDGVLPQALLVEYTGDDARFLADLAPHLDGRPVALVCRSGNRTAQAAAALAPALEVPVIDLAGGMNRLRAAGVQVSAPTRAQGCASC</sequence>
<feature type="domain" description="Rhodanese" evidence="2">
    <location>
        <begin position="36"/>
        <end position="129"/>
    </location>
</feature>
<comment type="caution">
    <text evidence="3">The sequence shown here is derived from an EMBL/GenBank/DDBJ whole genome shotgun (WGS) entry which is preliminary data.</text>
</comment>
<reference evidence="3" key="1">
    <citation type="submission" date="2017-05" db="EMBL/GenBank/DDBJ databases">
        <authorList>
            <person name="Imhoff J.F."/>
            <person name="Rahn T."/>
            <person name="Kuenzel S."/>
            <person name="Neulinger S.C."/>
        </authorList>
    </citation>
    <scope>NUCLEOTIDE SEQUENCE</scope>
    <source>
        <strain evidence="3">LMG 28126</strain>
    </source>
</reference>
<dbReference type="RefSeq" id="WP_201155648.1">
    <property type="nucleotide sequence ID" value="NZ_NHSD01000102.1"/>
</dbReference>
<dbReference type="InterPro" id="IPR001763">
    <property type="entry name" value="Rhodanese-like_dom"/>
</dbReference>
<evidence type="ECO:0000259" key="2">
    <source>
        <dbReference type="PROSITE" id="PS50206"/>
    </source>
</evidence>
<dbReference type="CDD" id="cd00158">
    <property type="entry name" value="RHOD"/>
    <property type="match status" value="1"/>
</dbReference>
<dbReference type="InterPro" id="IPR036873">
    <property type="entry name" value="Rhodanese-like_dom_sf"/>
</dbReference>
<dbReference type="SUPFAM" id="SSF52821">
    <property type="entry name" value="Rhodanese/Cell cycle control phosphatase"/>
    <property type="match status" value="1"/>
</dbReference>
<evidence type="ECO:0000313" key="3">
    <source>
        <dbReference type="EMBL" id="MBK5926124.1"/>
    </source>
</evidence>
<proteinExistence type="predicted"/>
<accession>A0A934TI45</accession>
<name>A0A934TI45_9RHOB</name>
<dbReference type="EMBL" id="NHSD01000102">
    <property type="protein sequence ID" value="MBK5926124.1"/>
    <property type="molecule type" value="Genomic_DNA"/>
</dbReference>
<organism evidence="3 4">
    <name type="scientific">Rhodobaculum claviforme</name>
    <dbReference type="NCBI Taxonomy" id="1549854"/>
    <lineage>
        <taxon>Bacteria</taxon>
        <taxon>Pseudomonadati</taxon>
        <taxon>Pseudomonadota</taxon>
        <taxon>Alphaproteobacteria</taxon>
        <taxon>Rhodobacterales</taxon>
        <taxon>Paracoccaceae</taxon>
        <taxon>Rhodobaculum</taxon>
    </lineage>
</organism>
<dbReference type="Proteomes" id="UP000706333">
    <property type="component" value="Unassembled WGS sequence"/>
</dbReference>
<feature type="chain" id="PRO_5037198642" description="Rhodanese domain-containing protein" evidence="1">
    <location>
        <begin position="23"/>
        <end position="139"/>
    </location>
</feature>
<evidence type="ECO:0000313" key="4">
    <source>
        <dbReference type="Proteomes" id="UP000706333"/>
    </source>
</evidence>
<evidence type="ECO:0000256" key="1">
    <source>
        <dbReference type="SAM" id="SignalP"/>
    </source>
</evidence>
<keyword evidence="1" id="KW-0732">Signal</keyword>
<protein>
    <recommendedName>
        <fullName evidence="2">Rhodanese domain-containing protein</fullName>
    </recommendedName>
</protein>